<dbReference type="EMBL" id="BPMS01000028">
    <property type="protein sequence ID" value="GIZ90560.1"/>
    <property type="molecule type" value="Genomic_DNA"/>
</dbReference>
<evidence type="ECO:0000256" key="1">
    <source>
        <dbReference type="SAM" id="Phobius"/>
    </source>
</evidence>
<evidence type="ECO:0000313" key="2">
    <source>
        <dbReference type="EMBL" id="GIZ90560.1"/>
    </source>
</evidence>
<dbReference type="AlphaFoldDB" id="A0AA37CJ27"/>
<keyword evidence="1" id="KW-1133">Transmembrane helix</keyword>
<keyword evidence="1" id="KW-0472">Membrane</keyword>
<dbReference type="RefSeq" id="WP_203788637.1">
    <property type="nucleotide sequence ID" value="NZ_AP024354.1"/>
</dbReference>
<feature type="transmembrane region" description="Helical" evidence="1">
    <location>
        <begin position="49"/>
        <end position="67"/>
    </location>
</feature>
<protein>
    <submittedName>
        <fullName evidence="2">Uncharacterized protein</fullName>
    </submittedName>
</protein>
<keyword evidence="1" id="KW-0812">Transmembrane</keyword>
<sequence length="73" mass="7750">MKHLVEVVSDQKEPKTRPLRAVAVTNLFIGMVVGVLSVIAATAGTQGHFGISAGAFIIALGLILYGIHRTYKC</sequence>
<dbReference type="Proteomes" id="UP000887212">
    <property type="component" value="Unassembled WGS sequence"/>
</dbReference>
<organism evidence="2 4">
    <name type="scientific">Aquipseudomonas alcaligenes</name>
    <name type="common">Pseudomonas alcaligenes</name>
    <dbReference type="NCBI Taxonomy" id="43263"/>
    <lineage>
        <taxon>Bacteria</taxon>
        <taxon>Pseudomonadati</taxon>
        <taxon>Pseudomonadota</taxon>
        <taxon>Gammaproteobacteria</taxon>
        <taxon>Pseudomonadales</taxon>
        <taxon>Pseudomonadaceae</taxon>
        <taxon>Aquipseudomonas</taxon>
    </lineage>
</organism>
<name>A0AA37CJ27_AQUAC</name>
<dbReference type="EMBL" id="BPMT01000026">
    <property type="protein sequence ID" value="GIZ94931.1"/>
    <property type="molecule type" value="Genomic_DNA"/>
</dbReference>
<evidence type="ECO:0000313" key="3">
    <source>
        <dbReference type="EMBL" id="GIZ94931.1"/>
    </source>
</evidence>
<evidence type="ECO:0000313" key="4">
    <source>
        <dbReference type="Proteomes" id="UP000887212"/>
    </source>
</evidence>
<proteinExistence type="predicted"/>
<feature type="transmembrane region" description="Helical" evidence="1">
    <location>
        <begin position="21"/>
        <end position="43"/>
    </location>
</feature>
<accession>A0AA37CJ27</accession>
<evidence type="ECO:0000313" key="5">
    <source>
        <dbReference type="Proteomes" id="UP000887228"/>
    </source>
</evidence>
<dbReference type="Proteomes" id="UP000887228">
    <property type="component" value="Unassembled WGS sequence"/>
</dbReference>
<gene>
    <name evidence="2" type="ORF">KAM435_38870</name>
    <name evidence="3" type="ORF">KAM436_38990</name>
</gene>
<comment type="caution">
    <text evidence="2">The sequence shown here is derived from an EMBL/GenBank/DDBJ whole genome shotgun (WGS) entry which is preliminary data.</text>
</comment>
<reference evidence="2 5" key="1">
    <citation type="submission" date="2021-07" db="EMBL/GenBank/DDBJ databases">
        <title>Whole genome sequencing of carbapenem-resistant Pseudomonas spp. isolated in Japan.</title>
        <authorList>
            <person name="Suzuki M."/>
            <person name="Maehana S."/>
            <person name="Kitasato H."/>
        </authorList>
    </citation>
    <scope>NUCLEOTIDE SEQUENCE</scope>
    <source>
        <strain evidence="2">KAM435</strain>
        <strain evidence="3 5">KAM436</strain>
    </source>
</reference>